<dbReference type="PANTHER" id="PTHR46586">
    <property type="entry name" value="ANKYRIN REPEAT-CONTAINING PROTEIN"/>
    <property type="match status" value="1"/>
</dbReference>
<organism evidence="1 2">
    <name type="scientific">Phytophthora sojae (strain P6497)</name>
    <name type="common">Soybean stem and root rot agent</name>
    <name type="synonym">Phytophthora megasperma f. sp. glycines</name>
    <dbReference type="NCBI Taxonomy" id="1094619"/>
    <lineage>
        <taxon>Eukaryota</taxon>
        <taxon>Sar</taxon>
        <taxon>Stramenopiles</taxon>
        <taxon>Oomycota</taxon>
        <taxon>Peronosporomycetes</taxon>
        <taxon>Peronosporales</taxon>
        <taxon>Peronosporaceae</taxon>
        <taxon>Phytophthora</taxon>
    </lineage>
</organism>
<reference evidence="1 2" key="1">
    <citation type="journal article" date="2006" name="Science">
        <title>Phytophthora genome sequences uncover evolutionary origins and mechanisms of pathogenesis.</title>
        <authorList>
            <person name="Tyler B.M."/>
            <person name="Tripathy S."/>
            <person name="Zhang X."/>
            <person name="Dehal P."/>
            <person name="Jiang R.H."/>
            <person name="Aerts A."/>
            <person name="Arredondo F.D."/>
            <person name="Baxter L."/>
            <person name="Bensasson D."/>
            <person name="Beynon J.L."/>
            <person name="Chapman J."/>
            <person name="Damasceno C.M."/>
            <person name="Dorrance A.E."/>
            <person name="Dou D."/>
            <person name="Dickerman A.W."/>
            <person name="Dubchak I.L."/>
            <person name="Garbelotto M."/>
            <person name="Gijzen M."/>
            <person name="Gordon S.G."/>
            <person name="Govers F."/>
            <person name="Grunwald N.J."/>
            <person name="Huang W."/>
            <person name="Ivors K.L."/>
            <person name="Jones R.W."/>
            <person name="Kamoun S."/>
            <person name="Krampis K."/>
            <person name="Lamour K.H."/>
            <person name="Lee M.K."/>
            <person name="McDonald W.H."/>
            <person name="Medina M."/>
            <person name="Meijer H.J."/>
            <person name="Nordberg E.K."/>
            <person name="Maclean D.J."/>
            <person name="Ospina-Giraldo M.D."/>
            <person name="Morris P.F."/>
            <person name="Phuntumart V."/>
            <person name="Putnam N.H."/>
            <person name="Rash S."/>
            <person name="Rose J.K."/>
            <person name="Sakihama Y."/>
            <person name="Salamov A.A."/>
            <person name="Savidor A."/>
            <person name="Scheuring C.F."/>
            <person name="Smith B.M."/>
            <person name="Sobral B.W."/>
            <person name="Terry A."/>
            <person name="Torto-Alalibo T.A."/>
            <person name="Win J."/>
            <person name="Xu Z."/>
            <person name="Zhang H."/>
            <person name="Grigoriev I.V."/>
            <person name="Rokhsar D.S."/>
            <person name="Boore J.L."/>
        </authorList>
    </citation>
    <scope>NUCLEOTIDE SEQUENCE [LARGE SCALE GENOMIC DNA]</scope>
    <source>
        <strain evidence="1 2">P6497</strain>
    </source>
</reference>
<evidence type="ECO:0000313" key="2">
    <source>
        <dbReference type="Proteomes" id="UP000002640"/>
    </source>
</evidence>
<dbReference type="GeneID" id="20641658"/>
<protein>
    <recommendedName>
        <fullName evidence="3">Ankyrin repeat protein</fullName>
    </recommendedName>
</protein>
<sequence>MDQVESTVLKEAFVAAAREDHLEVVRTLRLEFRSSRTGRREYEAGVIVKDAIVAAARAGHLAIVKYLLKDLPERDFGIRWRILDEGAAHGHLRVVEFGAELTTQFRDLTHEYSDALRRATSGGHLEVVKYLLKPGKFTWRYLNALEHAVAVKQRAIAELIYRRLEQQCGCDIVLDLVESGKFQVVRFLCSNDLVDTKLFEAAFIKAASLGSVDVLEFLLKCKGVSSEVSDKAFVRAASAGIVTTMEFLYGKGQVSREALLATFESSRSAAVVEFVYDEVEGLPVESVCLAVENAAFCGSINGVDYCPGEDQCKILQFLSNRECIPPEIVNKVFTEATQSLQPVVLMGLSHDKALESELIGDAFVRAAESGCLELVAAWLGLPCISGDVVIAAFNSATACDRRDIVAILFDVPGTKRSVQEQAVVTAARCSCARVLKYICDRGDWPVEVLEKARGLAHSKKIKKFLDKKLNLRSEPGNTPISRFDKDGSFVG</sequence>
<name>G4Z5C1_PHYSP</name>
<evidence type="ECO:0008006" key="3">
    <source>
        <dbReference type="Google" id="ProtNLM"/>
    </source>
</evidence>
<dbReference type="KEGG" id="psoj:PHYSODRAFT_298850"/>
<dbReference type="InParanoid" id="G4Z5C1"/>
<dbReference type="Gene3D" id="1.25.40.20">
    <property type="entry name" value="Ankyrin repeat-containing domain"/>
    <property type="match status" value="1"/>
</dbReference>
<dbReference type="RefSeq" id="XP_009523623.1">
    <property type="nucleotide sequence ID" value="XM_009525328.1"/>
</dbReference>
<dbReference type="EMBL" id="JH159153">
    <property type="protein sequence ID" value="EGZ20906.1"/>
    <property type="molecule type" value="Genomic_DNA"/>
</dbReference>
<dbReference type="AlphaFoldDB" id="G4Z5C1"/>
<dbReference type="Proteomes" id="UP000002640">
    <property type="component" value="Unassembled WGS sequence"/>
</dbReference>
<dbReference type="PANTHER" id="PTHR46586:SF3">
    <property type="entry name" value="ANKYRIN REPEAT-CONTAINING PROTEIN"/>
    <property type="match status" value="1"/>
</dbReference>
<dbReference type="InterPro" id="IPR036770">
    <property type="entry name" value="Ankyrin_rpt-contain_sf"/>
</dbReference>
<gene>
    <name evidence="1" type="ORF">PHYSODRAFT_298850</name>
</gene>
<accession>G4Z5C1</accession>
<dbReference type="InterPro" id="IPR052050">
    <property type="entry name" value="SecEffector_AnkRepeat"/>
</dbReference>
<evidence type="ECO:0000313" key="1">
    <source>
        <dbReference type="EMBL" id="EGZ20906.1"/>
    </source>
</evidence>
<proteinExistence type="predicted"/>
<keyword evidence="2" id="KW-1185">Reference proteome</keyword>
<dbReference type="SMR" id="G4Z5C1"/>
<dbReference type="SUPFAM" id="SSF48403">
    <property type="entry name" value="Ankyrin repeat"/>
    <property type="match status" value="1"/>
</dbReference>